<evidence type="ECO:0000256" key="3">
    <source>
        <dbReference type="ARBA" id="ARBA00023242"/>
    </source>
</evidence>
<evidence type="ECO:0000256" key="1">
    <source>
        <dbReference type="ARBA" id="ARBA00004123"/>
    </source>
</evidence>
<evidence type="ECO:0000313" key="6">
    <source>
        <dbReference type="EMBL" id="CAH7670777.1"/>
    </source>
</evidence>
<dbReference type="AlphaFoldDB" id="A0AAV0AP76"/>
<protein>
    <recommendedName>
        <fullName evidence="4">Mediator of RNA polymerase II transcription subunit 11</fullName>
    </recommendedName>
    <alternativeName>
        <fullName evidence="4">Mediator complex subunit 11</fullName>
    </alternativeName>
</protein>
<gene>
    <name evidence="4" type="primary">MED11</name>
    <name evidence="6" type="ORF">PPACK8108_LOCUS5511</name>
</gene>
<feature type="compositionally biased region" description="Low complexity" evidence="5">
    <location>
        <begin position="1"/>
        <end position="18"/>
    </location>
</feature>
<evidence type="ECO:0000313" key="7">
    <source>
        <dbReference type="Proteomes" id="UP001153365"/>
    </source>
</evidence>
<comment type="subunit">
    <text evidence="4">Component of the Mediator complex.</text>
</comment>
<reference evidence="6" key="1">
    <citation type="submission" date="2022-06" db="EMBL/GenBank/DDBJ databases">
        <authorList>
            <consortium name="SYNGENTA / RWTH Aachen University"/>
        </authorList>
    </citation>
    <scope>NUCLEOTIDE SEQUENCE</scope>
</reference>
<dbReference type="GO" id="GO:0016592">
    <property type="term" value="C:mediator complex"/>
    <property type="evidence" value="ECO:0007669"/>
    <property type="project" value="InterPro"/>
</dbReference>
<proteinExistence type="inferred from homology"/>
<name>A0AAV0AP76_PHAPC</name>
<sequence>MSQTSPSSSSSDSSGSSSIEFDPVDLIPENNRSNVDTTQASTIDPGLIPRTSDLTQSQSIQKLQFPNITSSQTTNYQDQSSNKQQITRRLSYNSTTTNSLEPTGKTGTTTVASRSWMSQRKGKAIRIDGGDPTAEETGDGREDGGHSGSGTSAQRIKELAIVEHQLSSLLNLAGEAIGCLSNNLSSEREEENEEGEGAVIDQTERFSDSIVEYFETLNKIQLGLRTSMSHIRTSKISTRILFEPAHVQVKDCQVGIGGLRMSSDLLSRKIFEPHGVVKDKEINNIDTSISSRTLERDAWLDLIDSLEKLLYT</sequence>
<keyword evidence="4" id="KW-0804">Transcription</keyword>
<comment type="function">
    <text evidence="4">Component of the Mediator complex, a coactivator involved in the regulated transcription of nearly all RNA polymerase II-dependent genes. Mediator functions as a bridge to convey information from gene-specific regulatory proteins to the basal RNA polymerase II transcription machinery. Mediator is recruited to promoters by direct interactions with regulatory proteins and serves as a scaffold for the assembly of a functional pre-initiation complex with RNA polymerase II and the general transcription factors.</text>
</comment>
<keyword evidence="3 4" id="KW-0539">Nucleus</keyword>
<dbReference type="Gene3D" id="1.10.287.3490">
    <property type="match status" value="1"/>
</dbReference>
<comment type="subcellular location">
    <subcellularLocation>
        <location evidence="1 4">Nucleus</location>
    </subcellularLocation>
</comment>
<feature type="compositionally biased region" description="Polar residues" evidence="5">
    <location>
        <begin position="30"/>
        <end position="42"/>
    </location>
</feature>
<comment type="similarity">
    <text evidence="2 4">Belongs to the Mediator complex subunit 11 family.</text>
</comment>
<evidence type="ECO:0000256" key="4">
    <source>
        <dbReference type="RuleBase" id="RU364147"/>
    </source>
</evidence>
<dbReference type="GO" id="GO:0006357">
    <property type="term" value="P:regulation of transcription by RNA polymerase II"/>
    <property type="evidence" value="ECO:0007669"/>
    <property type="project" value="InterPro"/>
</dbReference>
<evidence type="ECO:0000256" key="2">
    <source>
        <dbReference type="ARBA" id="ARBA00008186"/>
    </source>
</evidence>
<dbReference type="EMBL" id="CALTRL010001066">
    <property type="protein sequence ID" value="CAH7670777.1"/>
    <property type="molecule type" value="Genomic_DNA"/>
</dbReference>
<keyword evidence="7" id="KW-1185">Reference proteome</keyword>
<comment type="caution">
    <text evidence="6">The sequence shown here is derived from an EMBL/GenBank/DDBJ whole genome shotgun (WGS) entry which is preliminary data.</text>
</comment>
<organism evidence="6 7">
    <name type="scientific">Phakopsora pachyrhizi</name>
    <name type="common">Asian soybean rust disease fungus</name>
    <dbReference type="NCBI Taxonomy" id="170000"/>
    <lineage>
        <taxon>Eukaryota</taxon>
        <taxon>Fungi</taxon>
        <taxon>Dikarya</taxon>
        <taxon>Basidiomycota</taxon>
        <taxon>Pucciniomycotina</taxon>
        <taxon>Pucciniomycetes</taxon>
        <taxon>Pucciniales</taxon>
        <taxon>Phakopsoraceae</taxon>
        <taxon>Phakopsora</taxon>
    </lineage>
</organism>
<keyword evidence="4" id="KW-0805">Transcription regulation</keyword>
<dbReference type="Proteomes" id="UP001153365">
    <property type="component" value="Unassembled WGS sequence"/>
</dbReference>
<accession>A0AAV0AP76</accession>
<keyword evidence="4" id="KW-0010">Activator</keyword>
<feature type="region of interest" description="Disordered" evidence="5">
    <location>
        <begin position="1"/>
        <end position="152"/>
    </location>
</feature>
<dbReference type="InterPro" id="IPR019404">
    <property type="entry name" value="Mediator_Med11"/>
</dbReference>
<dbReference type="GO" id="GO:0003712">
    <property type="term" value="F:transcription coregulator activity"/>
    <property type="evidence" value="ECO:0007669"/>
    <property type="project" value="InterPro"/>
</dbReference>
<evidence type="ECO:0000256" key="5">
    <source>
        <dbReference type="SAM" id="MobiDB-lite"/>
    </source>
</evidence>
<feature type="compositionally biased region" description="Polar residues" evidence="5">
    <location>
        <begin position="52"/>
        <end position="118"/>
    </location>
</feature>
<dbReference type="Pfam" id="PF10280">
    <property type="entry name" value="Med11"/>
    <property type="match status" value="1"/>
</dbReference>